<evidence type="ECO:0000313" key="3">
    <source>
        <dbReference type="EMBL" id="MBA9079214.1"/>
    </source>
</evidence>
<evidence type="ECO:0000313" key="4">
    <source>
        <dbReference type="Proteomes" id="UP000563094"/>
    </source>
</evidence>
<dbReference type="Pfam" id="PF00582">
    <property type="entry name" value="Usp"/>
    <property type="match status" value="1"/>
</dbReference>
<dbReference type="RefSeq" id="WP_182514174.1">
    <property type="nucleotide sequence ID" value="NZ_JACJIQ010000019.1"/>
</dbReference>
<dbReference type="SUPFAM" id="SSF52402">
    <property type="entry name" value="Adenine nucleotide alpha hydrolases-like"/>
    <property type="match status" value="2"/>
</dbReference>
<dbReference type="Gene3D" id="3.40.50.12370">
    <property type="match status" value="1"/>
</dbReference>
<dbReference type="CDD" id="cd00293">
    <property type="entry name" value="USP-like"/>
    <property type="match status" value="1"/>
</dbReference>
<comment type="similarity">
    <text evidence="1">Belongs to the universal stress protein A family.</text>
</comment>
<gene>
    <name evidence="3" type="ORF">FHS90_003949</name>
</gene>
<dbReference type="PRINTS" id="PR01438">
    <property type="entry name" value="UNVRSLSTRESS"/>
</dbReference>
<name>A0A839GHT5_9BACT</name>
<dbReference type="Proteomes" id="UP000563094">
    <property type="component" value="Unassembled WGS sequence"/>
</dbReference>
<evidence type="ECO:0000256" key="1">
    <source>
        <dbReference type="ARBA" id="ARBA00008791"/>
    </source>
</evidence>
<sequence length="294" mass="32843">MTTILVPTDFSKNAANAVDFAVALARRVKGRLLLIHTVELPASSTPEGLILLPVDTSLVEDCEEELQKQAEQIRLQHAFQFEVDTFCLYGSLVGQLNELIRTQAVDLVVMGTSGASNFIDRFIGTNTASFIKAAHCPVLAIPANVTFKGFHKIAYATDFEGEETVFLKQLFQFAAPFKSEVSIVNVRPEEQRELVSDYKPLKEITKHYPGNEYQVVLLPGSNVVKSLKTFVAEHHMDLLAVSIHERGFWDQLFHKSITKELAYQAFIPLLALPEEPYQTLPSSWSGKLKPQPVQ</sequence>
<feature type="domain" description="UspA" evidence="2">
    <location>
        <begin position="2"/>
        <end position="142"/>
    </location>
</feature>
<dbReference type="PANTHER" id="PTHR46268:SF6">
    <property type="entry name" value="UNIVERSAL STRESS PROTEIN UP12"/>
    <property type="match status" value="1"/>
</dbReference>
<reference evidence="3 4" key="1">
    <citation type="submission" date="2020-08" db="EMBL/GenBank/DDBJ databases">
        <title>Genomic Encyclopedia of Type Strains, Phase IV (KMG-IV): sequencing the most valuable type-strain genomes for metagenomic binning, comparative biology and taxonomic classification.</title>
        <authorList>
            <person name="Goeker M."/>
        </authorList>
    </citation>
    <scope>NUCLEOTIDE SEQUENCE [LARGE SCALE GENOMIC DNA]</scope>
    <source>
        <strain evidence="3 4">DSM 29854</strain>
    </source>
</reference>
<dbReference type="InterPro" id="IPR006016">
    <property type="entry name" value="UspA"/>
</dbReference>
<comment type="caution">
    <text evidence="3">The sequence shown here is derived from an EMBL/GenBank/DDBJ whole genome shotgun (WGS) entry which is preliminary data.</text>
</comment>
<proteinExistence type="inferred from homology"/>
<dbReference type="AlphaFoldDB" id="A0A839GHT5"/>
<organism evidence="3 4">
    <name type="scientific">Rufibacter quisquiliarum</name>
    <dbReference type="NCBI Taxonomy" id="1549639"/>
    <lineage>
        <taxon>Bacteria</taxon>
        <taxon>Pseudomonadati</taxon>
        <taxon>Bacteroidota</taxon>
        <taxon>Cytophagia</taxon>
        <taxon>Cytophagales</taxon>
        <taxon>Hymenobacteraceae</taxon>
        <taxon>Rufibacter</taxon>
    </lineage>
</organism>
<dbReference type="EMBL" id="JACJIQ010000019">
    <property type="protein sequence ID" value="MBA9079214.1"/>
    <property type="molecule type" value="Genomic_DNA"/>
</dbReference>
<protein>
    <submittedName>
        <fullName evidence="3">Nucleotide-binding universal stress UspA family protein</fullName>
    </submittedName>
</protein>
<keyword evidence="4" id="KW-1185">Reference proteome</keyword>
<accession>A0A839GHT5</accession>
<dbReference type="InterPro" id="IPR006015">
    <property type="entry name" value="Universal_stress_UspA"/>
</dbReference>
<dbReference type="PANTHER" id="PTHR46268">
    <property type="entry name" value="STRESS RESPONSE PROTEIN NHAX"/>
    <property type="match status" value="1"/>
</dbReference>
<evidence type="ECO:0000259" key="2">
    <source>
        <dbReference type="Pfam" id="PF00582"/>
    </source>
</evidence>